<sequence>MDALTQLVLLVTLAAIVLYALYWVVRRAVRDEMAAAAREGRRGTDGQRS</sequence>
<proteinExistence type="predicted"/>
<organism evidence="2 3">
    <name type="scientific">Microbacterium enclense</name>
    <dbReference type="NCBI Taxonomy" id="993073"/>
    <lineage>
        <taxon>Bacteria</taxon>
        <taxon>Bacillati</taxon>
        <taxon>Actinomycetota</taxon>
        <taxon>Actinomycetes</taxon>
        <taxon>Micrococcales</taxon>
        <taxon>Microbacteriaceae</taxon>
        <taxon>Microbacterium</taxon>
    </lineage>
</organism>
<keyword evidence="1" id="KW-1133">Transmembrane helix</keyword>
<evidence type="ECO:0000256" key="1">
    <source>
        <dbReference type="SAM" id="Phobius"/>
    </source>
</evidence>
<dbReference type="AlphaFoldDB" id="A0A1G6MFQ4"/>
<accession>A0A1G6MFQ4</accession>
<name>A0A1G6MFQ4_9MICO</name>
<keyword evidence="1" id="KW-0472">Membrane</keyword>
<dbReference type="RefSeq" id="WP_167345261.1">
    <property type="nucleotide sequence ID" value="NZ_FMYG01000005.1"/>
</dbReference>
<protein>
    <submittedName>
        <fullName evidence="2">Uncharacterized protein</fullName>
    </submittedName>
</protein>
<dbReference type="EMBL" id="FMYG01000005">
    <property type="protein sequence ID" value="SDC54107.1"/>
    <property type="molecule type" value="Genomic_DNA"/>
</dbReference>
<reference evidence="2 3" key="1">
    <citation type="submission" date="2016-09" db="EMBL/GenBank/DDBJ databases">
        <authorList>
            <person name="Capua I."/>
            <person name="De Benedictis P."/>
            <person name="Joannis T."/>
            <person name="Lombin L.H."/>
            <person name="Cattoli G."/>
        </authorList>
    </citation>
    <scope>NUCLEOTIDE SEQUENCE [LARGE SCALE GENOMIC DNA]</scope>
    <source>
        <strain evidence="2 3">NIO-1002</strain>
    </source>
</reference>
<keyword evidence="1" id="KW-0812">Transmembrane</keyword>
<evidence type="ECO:0000313" key="3">
    <source>
        <dbReference type="Proteomes" id="UP000183203"/>
    </source>
</evidence>
<gene>
    <name evidence="2" type="ORF">SAMN05216418_2491</name>
</gene>
<dbReference type="Proteomes" id="UP000183203">
    <property type="component" value="Unassembled WGS sequence"/>
</dbReference>
<evidence type="ECO:0000313" key="2">
    <source>
        <dbReference type="EMBL" id="SDC54107.1"/>
    </source>
</evidence>
<feature type="transmembrane region" description="Helical" evidence="1">
    <location>
        <begin position="6"/>
        <end position="25"/>
    </location>
</feature>